<dbReference type="RefSeq" id="XP_003649327.1">
    <property type="nucleotide sequence ID" value="XM_003649279.1"/>
</dbReference>
<evidence type="ECO:0000313" key="9">
    <source>
        <dbReference type="Proteomes" id="UP000008181"/>
    </source>
</evidence>
<comment type="subcellular location">
    <subcellularLocation>
        <location evidence="1">Membrane</location>
    </subcellularLocation>
</comment>
<dbReference type="eggNOG" id="ENOG502QS3D">
    <property type="taxonomic scope" value="Eukaryota"/>
</dbReference>
<dbReference type="OrthoDB" id="3647at2759"/>
<organism evidence="8 9">
    <name type="scientific">Thermothielavioides terrestris (strain ATCC 38088 / NRRL 8126)</name>
    <name type="common">Thielavia terrestris</name>
    <dbReference type="NCBI Taxonomy" id="578455"/>
    <lineage>
        <taxon>Eukaryota</taxon>
        <taxon>Fungi</taxon>
        <taxon>Dikarya</taxon>
        <taxon>Ascomycota</taxon>
        <taxon>Pezizomycotina</taxon>
        <taxon>Sordariomycetes</taxon>
        <taxon>Sordariomycetidae</taxon>
        <taxon>Sordariales</taxon>
        <taxon>Chaetomiaceae</taxon>
        <taxon>Thermothielavioides</taxon>
        <taxon>Thermothielavioides terrestris</taxon>
    </lineage>
</organism>
<dbReference type="EMBL" id="CP003009">
    <property type="protein sequence ID" value="AEO62991.1"/>
    <property type="molecule type" value="Genomic_DNA"/>
</dbReference>
<proteinExistence type="inferred from homology"/>
<keyword evidence="5 7" id="KW-1133">Transmembrane helix</keyword>
<evidence type="ECO:0000256" key="3">
    <source>
        <dbReference type="ARBA" id="ARBA00022679"/>
    </source>
</evidence>
<accession>G2QVL0</accession>
<keyword evidence="9" id="KW-1185">Reference proteome</keyword>
<feature type="transmembrane region" description="Helical" evidence="7">
    <location>
        <begin position="305"/>
        <end position="323"/>
    </location>
</feature>
<dbReference type="GO" id="GO:0016020">
    <property type="term" value="C:membrane"/>
    <property type="evidence" value="ECO:0007669"/>
    <property type="project" value="UniProtKB-SubCell"/>
</dbReference>
<dbReference type="GeneID" id="11515682"/>
<dbReference type="GO" id="GO:0000030">
    <property type="term" value="F:mannosyltransferase activity"/>
    <property type="evidence" value="ECO:0007669"/>
    <property type="project" value="TreeGrafter"/>
</dbReference>
<comment type="similarity">
    <text evidence="2">Belongs to the glycosyltransferase 32 family.</text>
</comment>
<dbReference type="InterPro" id="IPR051706">
    <property type="entry name" value="Glycosyltransferase_domain"/>
</dbReference>
<keyword evidence="4 7" id="KW-0812">Transmembrane</keyword>
<name>G2QVL0_THETT</name>
<reference evidence="8 9" key="1">
    <citation type="journal article" date="2011" name="Nat. Biotechnol.">
        <title>Comparative genomic analysis of the thermophilic biomass-degrading fungi Myceliophthora thermophila and Thielavia terrestris.</title>
        <authorList>
            <person name="Berka R.M."/>
            <person name="Grigoriev I.V."/>
            <person name="Otillar R."/>
            <person name="Salamov A."/>
            <person name="Grimwood J."/>
            <person name="Reid I."/>
            <person name="Ishmael N."/>
            <person name="John T."/>
            <person name="Darmond C."/>
            <person name="Moisan M.-C."/>
            <person name="Henrissat B."/>
            <person name="Coutinho P.M."/>
            <person name="Lombard V."/>
            <person name="Natvig D.O."/>
            <person name="Lindquist E."/>
            <person name="Schmutz J."/>
            <person name="Lucas S."/>
            <person name="Harris P."/>
            <person name="Powlowski J."/>
            <person name="Bellemare A."/>
            <person name="Taylor D."/>
            <person name="Butler G."/>
            <person name="de Vries R.P."/>
            <person name="Allijn I.E."/>
            <person name="van den Brink J."/>
            <person name="Ushinsky S."/>
            <person name="Storms R."/>
            <person name="Powell A.J."/>
            <person name="Paulsen I.T."/>
            <person name="Elbourne L.D.H."/>
            <person name="Baker S.E."/>
            <person name="Magnuson J."/>
            <person name="LaBoissiere S."/>
            <person name="Clutterbuck A.J."/>
            <person name="Martinez D."/>
            <person name="Wogulis M."/>
            <person name="de Leon A.L."/>
            <person name="Rey M.W."/>
            <person name="Tsang A."/>
        </authorList>
    </citation>
    <scope>NUCLEOTIDE SEQUENCE [LARGE SCALE GENOMIC DNA]</scope>
    <source>
        <strain evidence="9">ATCC 38088 / NRRL 8126</strain>
    </source>
</reference>
<evidence type="ECO:0000256" key="1">
    <source>
        <dbReference type="ARBA" id="ARBA00004370"/>
    </source>
</evidence>
<evidence type="ECO:0000256" key="2">
    <source>
        <dbReference type="ARBA" id="ARBA00009003"/>
    </source>
</evidence>
<dbReference type="HOGENOM" id="CLU_036369_0_0_1"/>
<dbReference type="PANTHER" id="PTHR32385">
    <property type="entry name" value="MANNOSYL PHOSPHORYLINOSITOL CERAMIDE SYNTHASE"/>
    <property type="match status" value="1"/>
</dbReference>
<dbReference type="InterPro" id="IPR007577">
    <property type="entry name" value="GlycoTrfase_DXD_sugar-bd_CS"/>
</dbReference>
<sequence>MRIRLRRVPLRRAPVLWAVALLTVLAFSISRLSASVHIFFRHAGIALTQPQIAAAHHDKNSVQHVPKIIHHIFHNWREPGNDALPPHWAETRKHCMELNPDFEFKLWTDNNSREFIETEYAWFLRTYDGYRYPVQRVDALKYFLMLHYGGIYLDLDNTCKVSLTPLLYYPAWVTDGARGALSNNILAARPHHPFWQLVTVSLARYDWKWPLPYVSVMYASGQWFLTAIWEQYHALLPRPAPGAGQDQNQNQDPARPQPHEHRLYRVLMDGRPGADEWVFFGWDGSGGTWNNWDNRLFWSIGQYPLLYLAGLLGVTVLLAWLVVRCVRRYQNGYSLLPSARPVSDAA</sequence>
<dbReference type="Proteomes" id="UP000008181">
    <property type="component" value="Chromosome 1"/>
</dbReference>
<evidence type="ECO:0000313" key="8">
    <source>
        <dbReference type="EMBL" id="AEO62991.1"/>
    </source>
</evidence>
<dbReference type="PANTHER" id="PTHR32385:SF20">
    <property type="entry name" value="MANNOSYL PHOSPHORYLINOSITOL CERAMIDE SYNTHASE CSH1-RELATED"/>
    <property type="match status" value="1"/>
</dbReference>
<dbReference type="InterPro" id="IPR029044">
    <property type="entry name" value="Nucleotide-diphossugar_trans"/>
</dbReference>
<dbReference type="AlphaFoldDB" id="G2QVL0"/>
<evidence type="ECO:0000256" key="6">
    <source>
        <dbReference type="ARBA" id="ARBA00023136"/>
    </source>
</evidence>
<gene>
    <name evidence="8" type="ORF">THITE_2073944</name>
</gene>
<evidence type="ECO:0000256" key="7">
    <source>
        <dbReference type="SAM" id="Phobius"/>
    </source>
</evidence>
<dbReference type="Gene3D" id="3.90.550.20">
    <property type="match status" value="1"/>
</dbReference>
<evidence type="ECO:0000256" key="4">
    <source>
        <dbReference type="ARBA" id="ARBA00022692"/>
    </source>
</evidence>
<dbReference type="SUPFAM" id="SSF53448">
    <property type="entry name" value="Nucleotide-diphospho-sugar transferases"/>
    <property type="match status" value="1"/>
</dbReference>
<dbReference type="Pfam" id="PF04488">
    <property type="entry name" value="Gly_transf_sug"/>
    <property type="match status" value="1"/>
</dbReference>
<dbReference type="GO" id="GO:0051999">
    <property type="term" value="P:mannosyl-inositol phosphorylceramide biosynthetic process"/>
    <property type="evidence" value="ECO:0007669"/>
    <property type="project" value="TreeGrafter"/>
</dbReference>
<keyword evidence="3 8" id="KW-0808">Transferase</keyword>
<evidence type="ECO:0000256" key="5">
    <source>
        <dbReference type="ARBA" id="ARBA00022989"/>
    </source>
</evidence>
<keyword evidence="6 7" id="KW-0472">Membrane</keyword>
<protein>
    <submittedName>
        <fullName evidence="8">Glycosyltransferase family 32 protein</fullName>
    </submittedName>
</protein>
<dbReference type="KEGG" id="ttt:THITE_2073944"/>